<dbReference type="AlphaFoldDB" id="A0A0K2UPW9"/>
<evidence type="ECO:0000313" key="1">
    <source>
        <dbReference type="EMBL" id="CDW39882.1"/>
    </source>
</evidence>
<accession>A0A0K2UPW9</accession>
<protein>
    <submittedName>
        <fullName evidence="1">Uncharacterized protein</fullName>
    </submittedName>
</protein>
<proteinExistence type="predicted"/>
<organism evidence="1">
    <name type="scientific">Lepeophtheirus salmonis</name>
    <name type="common">Salmon louse</name>
    <name type="synonym">Caligus salmonis</name>
    <dbReference type="NCBI Taxonomy" id="72036"/>
    <lineage>
        <taxon>Eukaryota</taxon>
        <taxon>Metazoa</taxon>
        <taxon>Ecdysozoa</taxon>
        <taxon>Arthropoda</taxon>
        <taxon>Crustacea</taxon>
        <taxon>Multicrustacea</taxon>
        <taxon>Hexanauplia</taxon>
        <taxon>Copepoda</taxon>
        <taxon>Siphonostomatoida</taxon>
        <taxon>Caligidae</taxon>
        <taxon>Lepeophtheirus</taxon>
    </lineage>
</organism>
<dbReference type="EMBL" id="HACA01022521">
    <property type="protein sequence ID" value="CDW39882.1"/>
    <property type="molecule type" value="Transcribed_RNA"/>
</dbReference>
<reference evidence="1" key="1">
    <citation type="submission" date="2014-05" db="EMBL/GenBank/DDBJ databases">
        <authorList>
            <person name="Chronopoulou M."/>
        </authorList>
    </citation>
    <scope>NUCLEOTIDE SEQUENCE</scope>
    <source>
        <tissue evidence="1">Whole organism</tissue>
    </source>
</reference>
<sequence length="36" mass="4353">MPPPIAKANRMYFNILLVHWDTHIPRHYCISSYTHE</sequence>
<name>A0A0K2UPW9_LEPSM</name>